<reference evidence="6 7" key="1">
    <citation type="submission" date="2016-10" db="EMBL/GenBank/DDBJ databases">
        <authorList>
            <person name="de Groot N.N."/>
        </authorList>
    </citation>
    <scope>NUCLEOTIDE SEQUENCE [LARGE SCALE GENOMIC DNA]</scope>
    <source>
        <strain evidence="6 7">CGMCC 4.7037</strain>
    </source>
</reference>
<dbReference type="AlphaFoldDB" id="A0A1H6DVA8"/>
<dbReference type="GO" id="GO:0016020">
    <property type="term" value="C:membrane"/>
    <property type="evidence" value="ECO:0007669"/>
    <property type="project" value="UniProtKB-SubCell"/>
</dbReference>
<dbReference type="EMBL" id="FNVT01000006">
    <property type="protein sequence ID" value="SEG88646.1"/>
    <property type="molecule type" value="Genomic_DNA"/>
</dbReference>
<evidence type="ECO:0000313" key="6">
    <source>
        <dbReference type="EMBL" id="SEG88646.1"/>
    </source>
</evidence>
<organism evidence="6 7">
    <name type="scientific">Nonomuraea solani</name>
    <dbReference type="NCBI Taxonomy" id="1144553"/>
    <lineage>
        <taxon>Bacteria</taxon>
        <taxon>Bacillati</taxon>
        <taxon>Actinomycetota</taxon>
        <taxon>Actinomycetes</taxon>
        <taxon>Streptosporangiales</taxon>
        <taxon>Streptosporangiaceae</taxon>
        <taxon>Nonomuraea</taxon>
    </lineage>
</organism>
<dbReference type="PANTHER" id="PTHR30168">
    <property type="entry name" value="PUTATIVE MEMBRANE PROTEIN YPFJ"/>
    <property type="match status" value="1"/>
</dbReference>
<keyword evidence="5" id="KW-0732">Signal</keyword>
<comment type="subcellular location">
    <subcellularLocation>
        <location evidence="1">Membrane</location>
        <topology evidence="1">Single-pass membrane protein</topology>
    </subcellularLocation>
</comment>
<accession>A0A1H6DVA8</accession>
<evidence type="ECO:0000313" key="7">
    <source>
        <dbReference type="Proteomes" id="UP000236732"/>
    </source>
</evidence>
<gene>
    <name evidence="6" type="ORF">SAMN05444920_106281</name>
</gene>
<feature type="chain" id="PRO_5039355226" description="Metalloprotease" evidence="5">
    <location>
        <begin position="32"/>
        <end position="265"/>
    </location>
</feature>
<dbReference type="InterPro" id="IPR007343">
    <property type="entry name" value="Uncharacterised_pept_Zn_put"/>
</dbReference>
<dbReference type="Proteomes" id="UP000236732">
    <property type="component" value="Unassembled WGS sequence"/>
</dbReference>
<keyword evidence="3" id="KW-1133">Transmembrane helix</keyword>
<evidence type="ECO:0008006" key="8">
    <source>
        <dbReference type="Google" id="ProtNLM"/>
    </source>
</evidence>
<sequence length="265" mass="29508">MSPDVKPVKIAALACALITPFAATTAAHASAYPVKNPVLTKNALYESGRLPLTTCDELPVEPQNQSQARTYITEVLRCLENAWGPHLKKAGLPYEPVKVRYVKRMPKNYCGDTEVSLADSQAWYCDWDRMLTFQLGSSWLTDPSDLNLFSLASSMYGYHVQKLVGIYDAGEDLRAGSKAEHYEQSRRHHLQMECLGGVFMQSVWPIKGRTKAEWDKLVALSYGDWPGQTPEWGKTATVQRWMRAGFKTGDPGSCNTWAAPSSKVA</sequence>
<evidence type="ECO:0000256" key="1">
    <source>
        <dbReference type="ARBA" id="ARBA00004167"/>
    </source>
</evidence>
<keyword evidence="4" id="KW-0472">Membrane</keyword>
<name>A0A1H6DVA8_9ACTN</name>
<dbReference type="Pfam" id="PF04228">
    <property type="entry name" value="Zn_peptidase"/>
    <property type="match status" value="1"/>
</dbReference>
<evidence type="ECO:0000256" key="4">
    <source>
        <dbReference type="ARBA" id="ARBA00023136"/>
    </source>
</evidence>
<dbReference type="PANTHER" id="PTHR30168:SF0">
    <property type="entry name" value="INNER MEMBRANE PROTEIN"/>
    <property type="match status" value="1"/>
</dbReference>
<proteinExistence type="predicted"/>
<evidence type="ECO:0000256" key="3">
    <source>
        <dbReference type="ARBA" id="ARBA00022989"/>
    </source>
</evidence>
<keyword evidence="2" id="KW-0812">Transmembrane</keyword>
<protein>
    <recommendedName>
        <fullName evidence="8">Metalloprotease</fullName>
    </recommendedName>
</protein>
<feature type="signal peptide" evidence="5">
    <location>
        <begin position="1"/>
        <end position="31"/>
    </location>
</feature>
<evidence type="ECO:0000256" key="5">
    <source>
        <dbReference type="SAM" id="SignalP"/>
    </source>
</evidence>
<evidence type="ECO:0000256" key="2">
    <source>
        <dbReference type="ARBA" id="ARBA00022692"/>
    </source>
</evidence>
<keyword evidence="7" id="KW-1185">Reference proteome</keyword>